<dbReference type="AlphaFoldDB" id="A0AA40RNB8"/>
<evidence type="ECO:0000256" key="1">
    <source>
        <dbReference type="SAM" id="Phobius"/>
    </source>
</evidence>
<keyword evidence="1" id="KW-0812">Transmembrane</keyword>
<reference evidence="3" key="1">
    <citation type="submission" date="2020-02" db="EMBL/GenBank/DDBJ databases">
        <title>Synteny-based analysis reveals conserved mechanism for high triclosan tolerance in Pseudomonas, as well as instances of horizontal transfer.</title>
        <authorList>
            <person name="Mcfarland A.G."/>
            <person name="Bertucci H.K."/>
            <person name="Litmann E."/>
            <person name="Shen J."/>
            <person name="Huttenhower C."/>
            <person name="Hartmann E.M."/>
        </authorList>
    </citation>
    <scope>NUCLEOTIDE SEQUENCE</scope>
    <source>
        <strain evidence="3">109A1</strain>
    </source>
</reference>
<dbReference type="Proteomes" id="UP001138621">
    <property type="component" value="Unassembled WGS sequence"/>
</dbReference>
<accession>A0AA40RNB8</accession>
<sequence>MSAEYPSLRTQLITATVLAVPTLWFFDWQWGAWVAALCFYLFGAAVWLSEALKVYRAEKAGEPAASSDFVDNDDVLADGKVVWRGSKTIRFAYGDFQGDRSDREVTVHQVVAMGPTVGQTYFRGHCHLRDEPRTFRVDRIKGRKVIDAETGEISTFLKLFGLRK</sequence>
<evidence type="ECO:0000259" key="2">
    <source>
        <dbReference type="Pfam" id="PF13280"/>
    </source>
</evidence>
<evidence type="ECO:0000313" key="3">
    <source>
        <dbReference type="EMBL" id="MBA1302826.1"/>
    </source>
</evidence>
<dbReference type="Pfam" id="PF13280">
    <property type="entry name" value="WYL"/>
    <property type="match status" value="1"/>
</dbReference>
<evidence type="ECO:0000313" key="4">
    <source>
        <dbReference type="Proteomes" id="UP001138621"/>
    </source>
</evidence>
<dbReference type="EMBL" id="JAAMRD010000001">
    <property type="protein sequence ID" value="MBA1302826.1"/>
    <property type="molecule type" value="Genomic_DNA"/>
</dbReference>
<feature type="transmembrane region" description="Helical" evidence="1">
    <location>
        <begin position="30"/>
        <end position="49"/>
    </location>
</feature>
<protein>
    <submittedName>
        <fullName evidence="3">WYL domain-containing protein</fullName>
    </submittedName>
</protein>
<keyword evidence="1" id="KW-1133">Transmembrane helix</keyword>
<gene>
    <name evidence="3" type="ORF">G7024_00265</name>
</gene>
<feature type="domain" description="WYL" evidence="2">
    <location>
        <begin position="84"/>
        <end position="144"/>
    </location>
</feature>
<keyword evidence="1" id="KW-0472">Membrane</keyword>
<dbReference type="RefSeq" id="WP_181119273.1">
    <property type="nucleotide sequence ID" value="NZ_JAAMRD010000001.1"/>
</dbReference>
<proteinExistence type="predicted"/>
<organism evidence="3 4">
    <name type="scientific">Stutzerimonas stutzeri</name>
    <name type="common">Pseudomonas stutzeri</name>
    <dbReference type="NCBI Taxonomy" id="316"/>
    <lineage>
        <taxon>Bacteria</taxon>
        <taxon>Pseudomonadati</taxon>
        <taxon>Pseudomonadota</taxon>
        <taxon>Gammaproteobacteria</taxon>
        <taxon>Pseudomonadales</taxon>
        <taxon>Pseudomonadaceae</taxon>
        <taxon>Stutzerimonas</taxon>
    </lineage>
</organism>
<comment type="caution">
    <text evidence="3">The sequence shown here is derived from an EMBL/GenBank/DDBJ whole genome shotgun (WGS) entry which is preliminary data.</text>
</comment>
<name>A0AA40RNB8_STUST</name>
<dbReference type="InterPro" id="IPR026881">
    <property type="entry name" value="WYL_dom"/>
</dbReference>
<dbReference type="PROSITE" id="PS52050">
    <property type="entry name" value="WYL"/>
    <property type="match status" value="1"/>
</dbReference>